<accession>A0AC55CLM5</accession>
<reference evidence="2" key="1">
    <citation type="submission" date="2025-08" db="UniProtKB">
        <authorList>
            <consortium name="RefSeq"/>
        </authorList>
    </citation>
    <scope>IDENTIFICATION</scope>
</reference>
<evidence type="ECO:0000313" key="1">
    <source>
        <dbReference type="Proteomes" id="UP000694863"/>
    </source>
</evidence>
<gene>
    <name evidence="2" type="primary">LOC123521098</name>
</gene>
<evidence type="ECO:0000313" key="2">
    <source>
        <dbReference type="RefSeq" id="XP_045141117.1"/>
    </source>
</evidence>
<sequence>MKRQQLSGALKRKLTEGPKHRVCDSVEMTPKSTSCAPCPEPEETSSLERSSALRASHHAGTVSAEMTNSNTDGREPVPPRAVTPTCRERASNGIGSDTAVGPEMVSSADLVRNRSTDPALWNHFSPNDVNYWIVRGPSGCQHHNGPFENSCRKFLDGKQTRFCSQNIFLGCKANGESYKREWLLYSPSVGSVYCFVCKLFSPKSFNSQFATDGFSDWRNSNMIDKHENSAAHRECMLSYLHRRQALSPGRELGTPVHEERPYRKAVLQRVVAVIKTIADLGLPFHGREEEVFGSPRNGKFWGLLELVAQFDPFLAGHISKYGGPGKGSPSCVSDTMCEELIYLMIDKVRSAISREISLAGYFTLLVDSTPDLATSDRLSVVVRYVSPTDGKPVERFITFTSLTSSHTGEEVANKVLHDLREVCKVDFAKCRGLTYDDAASMSECYRGVQQKLLEHNKYAISIPCAAHSLNLIARSAVDCCPEAVDFFSMVQLLATFFTTSPHRWAVLKKYLGSDRVLKCLSHTHGAVHVVATSAILESYTQILEALEDIAEDPAQKGNTKREAANLANKMQRLECVFMLVLWNSILQHFHWLSQALQDSEVNLQTCTHLYQSLTGYSQSLRQDFERFENTATQILPDTDYQAVPRRRRLSREGGKDAGAPEEAVSARDQFHTVTYSTVIDALESCMKRRADTYEVLSDRFSFLNSMDLPDEECMAAARKLVQAYPDDLNTNLYGEVRQFHSYMRTKCTDLGRTNFTHMALYDSIISDKIQCVFPNVEIALRMFLTLMITNCTAERSFSPLKRLKSPQPTAMIPESLDCFSLLCMEIDIVRQLNSDEIIEEFLRAKDKKQCS</sequence>
<protein>
    <submittedName>
        <fullName evidence="2">Uncharacterized protein LOC123521098</fullName>
    </submittedName>
</protein>
<dbReference type="RefSeq" id="XP_045141117.1">
    <property type="nucleotide sequence ID" value="XM_045285182.1"/>
</dbReference>
<organism evidence="1 2">
    <name type="scientific">Echinops telfairi</name>
    <name type="common">Lesser hedgehog tenrec</name>
    <dbReference type="NCBI Taxonomy" id="9371"/>
    <lineage>
        <taxon>Eukaryota</taxon>
        <taxon>Metazoa</taxon>
        <taxon>Chordata</taxon>
        <taxon>Craniata</taxon>
        <taxon>Vertebrata</taxon>
        <taxon>Euteleostomi</taxon>
        <taxon>Mammalia</taxon>
        <taxon>Eutheria</taxon>
        <taxon>Afrotheria</taxon>
        <taxon>Tenrecidae</taxon>
        <taxon>Tenrecinae</taxon>
        <taxon>Echinops</taxon>
    </lineage>
</organism>
<keyword evidence="1" id="KW-1185">Reference proteome</keyword>
<name>A0AC55CLM5_ECHTE</name>
<dbReference type="Proteomes" id="UP000694863">
    <property type="component" value="Unplaced"/>
</dbReference>
<proteinExistence type="predicted"/>